<dbReference type="Proteomes" id="UP001519273">
    <property type="component" value="Unassembled WGS sequence"/>
</dbReference>
<accession>A0ABS4H750</accession>
<comment type="caution">
    <text evidence="1">The sequence shown here is derived from an EMBL/GenBank/DDBJ whole genome shotgun (WGS) entry which is preliminary data.</text>
</comment>
<evidence type="ECO:0000313" key="1">
    <source>
        <dbReference type="EMBL" id="MBP1937885.1"/>
    </source>
</evidence>
<reference evidence="1 2" key="1">
    <citation type="submission" date="2021-03" db="EMBL/GenBank/DDBJ databases">
        <title>Genomic Encyclopedia of Type Strains, Phase IV (KMG-IV): sequencing the most valuable type-strain genomes for metagenomic binning, comparative biology and taxonomic classification.</title>
        <authorList>
            <person name="Goeker M."/>
        </authorList>
    </citation>
    <scope>NUCLEOTIDE SEQUENCE [LARGE SCALE GENOMIC DNA]</scope>
    <source>
        <strain evidence="1 2">DSM 23491</strain>
    </source>
</reference>
<organism evidence="1 2">
    <name type="scientific">Paenibacillus sediminis</name>
    <dbReference type="NCBI Taxonomy" id="664909"/>
    <lineage>
        <taxon>Bacteria</taxon>
        <taxon>Bacillati</taxon>
        <taxon>Bacillota</taxon>
        <taxon>Bacilli</taxon>
        <taxon>Bacillales</taxon>
        <taxon>Paenibacillaceae</taxon>
        <taxon>Paenibacillus</taxon>
    </lineage>
</organism>
<proteinExistence type="predicted"/>
<gene>
    <name evidence="1" type="ORF">J2Z20_002802</name>
</gene>
<evidence type="ECO:0000313" key="2">
    <source>
        <dbReference type="Proteomes" id="UP001519273"/>
    </source>
</evidence>
<dbReference type="EMBL" id="JAGGKP010000008">
    <property type="protein sequence ID" value="MBP1937885.1"/>
    <property type="molecule type" value="Genomic_DNA"/>
</dbReference>
<dbReference type="RefSeq" id="WP_280921766.1">
    <property type="nucleotide sequence ID" value="NZ_CBCRVE010000009.1"/>
</dbReference>
<keyword evidence="2" id="KW-1185">Reference proteome</keyword>
<name>A0ABS4H750_9BACL</name>
<protein>
    <submittedName>
        <fullName evidence="1">Uncharacterized protein</fullName>
    </submittedName>
</protein>
<sequence length="40" mass="4922">MIRRRRIRSRESSVSGCNIFRIRNRLRRMKAAAVLKDDWF</sequence>